<evidence type="ECO:0000313" key="3">
    <source>
        <dbReference type="Proteomes" id="UP000718451"/>
    </source>
</evidence>
<dbReference type="RefSeq" id="WP_168552925.1">
    <property type="nucleotide sequence ID" value="NZ_JAAWWL010000002.1"/>
</dbReference>
<keyword evidence="1" id="KW-0812">Transmembrane</keyword>
<feature type="transmembrane region" description="Helical" evidence="1">
    <location>
        <begin position="56"/>
        <end position="80"/>
    </location>
</feature>
<sequence length="126" mass="14321">MINNKFWQAFFALAPILLGLISVIVYIFFVINLVTDIQEVESMGQDPSAQMILGNIAWFMGFIIFLILTGLGSLIFYIVHAVQNPNLKGNNMLIVWIILFFFFGGISQVIYWIVEIIGKRNQITTS</sequence>
<gene>
    <name evidence="2" type="ORF">HCU67_12395</name>
</gene>
<keyword evidence="3" id="KW-1185">Reference proteome</keyword>
<reference evidence="2 3" key="1">
    <citation type="submission" date="2020-04" db="EMBL/GenBank/DDBJ databases">
        <authorList>
            <person name="Yoon J."/>
        </authorList>
    </citation>
    <scope>NUCLEOTIDE SEQUENCE [LARGE SCALE GENOMIC DNA]</scope>
    <source>
        <strain evidence="2 3">DJ-13</strain>
    </source>
</reference>
<proteinExistence type="predicted"/>
<keyword evidence="1" id="KW-0472">Membrane</keyword>
<organism evidence="2 3">
    <name type="scientific">Croceivirga thetidis</name>
    <dbReference type="NCBI Taxonomy" id="2721623"/>
    <lineage>
        <taxon>Bacteria</taxon>
        <taxon>Pseudomonadati</taxon>
        <taxon>Bacteroidota</taxon>
        <taxon>Flavobacteriia</taxon>
        <taxon>Flavobacteriales</taxon>
        <taxon>Flavobacteriaceae</taxon>
        <taxon>Croceivirga</taxon>
    </lineage>
</organism>
<name>A0ABX1GSY1_9FLAO</name>
<protein>
    <recommendedName>
        <fullName evidence="4">DUF4064 domain-containing protein</fullName>
    </recommendedName>
</protein>
<evidence type="ECO:0008006" key="4">
    <source>
        <dbReference type="Google" id="ProtNLM"/>
    </source>
</evidence>
<feature type="transmembrane region" description="Helical" evidence="1">
    <location>
        <begin position="92"/>
        <end position="114"/>
    </location>
</feature>
<comment type="caution">
    <text evidence="2">The sequence shown here is derived from an EMBL/GenBank/DDBJ whole genome shotgun (WGS) entry which is preliminary data.</text>
</comment>
<feature type="transmembrane region" description="Helical" evidence="1">
    <location>
        <begin position="6"/>
        <end position="35"/>
    </location>
</feature>
<accession>A0ABX1GSY1</accession>
<evidence type="ECO:0000313" key="2">
    <source>
        <dbReference type="EMBL" id="NKI32748.1"/>
    </source>
</evidence>
<keyword evidence="1" id="KW-1133">Transmembrane helix</keyword>
<evidence type="ECO:0000256" key="1">
    <source>
        <dbReference type="SAM" id="Phobius"/>
    </source>
</evidence>
<dbReference type="EMBL" id="JAAWWL010000002">
    <property type="protein sequence ID" value="NKI32748.1"/>
    <property type="molecule type" value="Genomic_DNA"/>
</dbReference>
<dbReference type="Proteomes" id="UP000718451">
    <property type="component" value="Unassembled WGS sequence"/>
</dbReference>